<evidence type="ECO:0000313" key="8">
    <source>
        <dbReference type="EMBL" id="MBB2192313.1"/>
    </source>
</evidence>
<evidence type="ECO:0000256" key="2">
    <source>
        <dbReference type="ARBA" id="ARBA00022670"/>
    </source>
</evidence>
<dbReference type="InterPro" id="IPR021109">
    <property type="entry name" value="Peptidase_aspartic_dom_sf"/>
</dbReference>
<dbReference type="Proteomes" id="UP000540490">
    <property type="component" value="Unassembled WGS sequence"/>
</dbReference>
<feature type="domain" description="Peptidase A2" evidence="6">
    <location>
        <begin position="211"/>
        <end position="291"/>
    </location>
</feature>
<gene>
    <name evidence="8" type="ORF">HLH25_01420</name>
    <name evidence="7" type="ORF">HLH26_00290</name>
</gene>
<dbReference type="PROSITE" id="PS50175">
    <property type="entry name" value="ASP_PROT_RETROV"/>
    <property type="match status" value="1"/>
</dbReference>
<dbReference type="InterPro" id="IPR001969">
    <property type="entry name" value="Aspartic_peptidase_AS"/>
</dbReference>
<evidence type="ECO:0000259" key="6">
    <source>
        <dbReference type="PROSITE" id="PS50175"/>
    </source>
</evidence>
<dbReference type="RefSeq" id="WP_182972344.1">
    <property type="nucleotide sequence ID" value="NZ_JABEQN010000001.1"/>
</dbReference>
<protein>
    <recommendedName>
        <fullName evidence="6">Peptidase A2 domain-containing protein</fullName>
    </recommendedName>
</protein>
<keyword evidence="9" id="KW-1185">Reference proteome</keyword>
<name>A0A7W4II02_9PROT</name>
<keyword evidence="2" id="KW-0645">Protease</keyword>
<organism evidence="7 10">
    <name type="scientific">Gluconacetobacter dulcium</name>
    <dbReference type="NCBI Taxonomy" id="2729096"/>
    <lineage>
        <taxon>Bacteria</taxon>
        <taxon>Pseudomonadati</taxon>
        <taxon>Pseudomonadota</taxon>
        <taxon>Alphaproteobacteria</taxon>
        <taxon>Acetobacterales</taxon>
        <taxon>Acetobacteraceae</taxon>
        <taxon>Gluconacetobacter</taxon>
    </lineage>
</organism>
<comment type="caution">
    <text evidence="7">The sequence shown here is derived from an EMBL/GenBank/DDBJ whole genome shotgun (WGS) entry which is preliminary data.</text>
</comment>
<dbReference type="SUPFAM" id="SSF50630">
    <property type="entry name" value="Acid proteases"/>
    <property type="match status" value="2"/>
</dbReference>
<sequence>MSGFPDWPYHDGMVRSLRWSLLCIPLVLSACAENGACTIASVGDMPVLNEQGSPIVKASINGHPVAFVVDTGSLITAIWPRQVDKLGLYSTFRQVRLRGVGGDTLGTIVTARTMGLGAATASDVSFVAVGRRMDGRAVNGIPIVGLLGGDFLSSYDVVFDLPNHQVNLYDVRGCKGLIPRWNGGFYSVPTHEDPNDPTKIIVRVKLNGHPMDAILDSGAQHTLIATDDARDAGVSTSDLARDRTGIGIGIDDEKLVRFMHRFERFQVGPFHFDHPVMPVSETDHSLLGAEFLRRHRVWIPRSRNEIFVQPTGPFTPIEPPATAPADAASGRNKPE</sequence>
<keyword evidence="4" id="KW-0378">Hydrolase</keyword>
<dbReference type="EMBL" id="JABEQN010000001">
    <property type="protein sequence ID" value="MBB2192313.1"/>
    <property type="molecule type" value="Genomic_DNA"/>
</dbReference>
<accession>A0A7W4II02</accession>
<evidence type="ECO:0000256" key="5">
    <source>
        <dbReference type="SAM" id="MobiDB-lite"/>
    </source>
</evidence>
<dbReference type="PROSITE" id="PS00141">
    <property type="entry name" value="ASP_PROTEASE"/>
    <property type="match status" value="1"/>
</dbReference>
<dbReference type="PANTHER" id="PTHR12917:SF1">
    <property type="entry name" value="AT13091P"/>
    <property type="match status" value="1"/>
</dbReference>
<dbReference type="Proteomes" id="UP000561077">
    <property type="component" value="Unassembled WGS sequence"/>
</dbReference>
<dbReference type="GO" id="GO:0004190">
    <property type="term" value="F:aspartic-type endopeptidase activity"/>
    <property type="evidence" value="ECO:0007669"/>
    <property type="project" value="UniProtKB-KW"/>
</dbReference>
<dbReference type="InterPro" id="IPR001995">
    <property type="entry name" value="Peptidase_A2_cat"/>
</dbReference>
<feature type="region of interest" description="Disordered" evidence="5">
    <location>
        <begin position="310"/>
        <end position="335"/>
    </location>
</feature>
<dbReference type="Gene3D" id="2.40.70.10">
    <property type="entry name" value="Acid Proteases"/>
    <property type="match status" value="2"/>
</dbReference>
<reference evidence="9 10" key="1">
    <citation type="submission" date="2020-04" db="EMBL/GenBank/DDBJ databases">
        <title>Description of novel Gluconacetobacter.</title>
        <authorList>
            <person name="Sombolestani A."/>
        </authorList>
    </citation>
    <scope>NUCLEOTIDE SEQUENCE [LARGE SCALE GENOMIC DNA]</scope>
    <source>
        <strain evidence="8 9">LMG 1728</strain>
        <strain evidence="7 10">LMG 1731</strain>
    </source>
</reference>
<evidence type="ECO:0000313" key="7">
    <source>
        <dbReference type="EMBL" id="MBB2162992.1"/>
    </source>
</evidence>
<dbReference type="Pfam" id="PF13650">
    <property type="entry name" value="Asp_protease_2"/>
    <property type="match status" value="2"/>
</dbReference>
<evidence type="ECO:0000256" key="3">
    <source>
        <dbReference type="ARBA" id="ARBA00022750"/>
    </source>
</evidence>
<comment type="similarity">
    <text evidence="1">Belongs to the DDI1 family.</text>
</comment>
<dbReference type="CDD" id="cd05483">
    <property type="entry name" value="retropepsin_like_bacteria"/>
    <property type="match status" value="2"/>
</dbReference>
<proteinExistence type="inferred from homology"/>
<dbReference type="EMBL" id="JABEQO010000001">
    <property type="protein sequence ID" value="MBB2162992.1"/>
    <property type="molecule type" value="Genomic_DNA"/>
</dbReference>
<evidence type="ECO:0000256" key="1">
    <source>
        <dbReference type="ARBA" id="ARBA00009136"/>
    </source>
</evidence>
<dbReference type="AlphaFoldDB" id="A0A7W4II02"/>
<dbReference type="GO" id="GO:0006508">
    <property type="term" value="P:proteolysis"/>
    <property type="evidence" value="ECO:0007669"/>
    <property type="project" value="UniProtKB-KW"/>
</dbReference>
<evidence type="ECO:0000313" key="9">
    <source>
        <dbReference type="Proteomes" id="UP000540490"/>
    </source>
</evidence>
<dbReference type="InterPro" id="IPR034122">
    <property type="entry name" value="Retropepsin-like_bacterial"/>
</dbReference>
<dbReference type="PANTHER" id="PTHR12917">
    <property type="entry name" value="ASPARTYL PROTEASE DDI-RELATED"/>
    <property type="match status" value="1"/>
</dbReference>
<evidence type="ECO:0000256" key="4">
    <source>
        <dbReference type="ARBA" id="ARBA00022801"/>
    </source>
</evidence>
<evidence type="ECO:0000313" key="10">
    <source>
        <dbReference type="Proteomes" id="UP000561077"/>
    </source>
</evidence>
<keyword evidence="3" id="KW-0064">Aspartyl protease</keyword>